<gene>
    <name evidence="1" type="ORF">NPIL_160781</name>
</gene>
<evidence type="ECO:0000313" key="1">
    <source>
        <dbReference type="EMBL" id="GFT59704.1"/>
    </source>
</evidence>
<protein>
    <submittedName>
        <fullName evidence="1">Uncharacterized protein</fullName>
    </submittedName>
</protein>
<dbReference type="EMBL" id="BMAW01113970">
    <property type="protein sequence ID" value="GFT59704.1"/>
    <property type="molecule type" value="Genomic_DNA"/>
</dbReference>
<accession>A0A8X6PBY6</accession>
<proteinExistence type="predicted"/>
<reference evidence="1" key="1">
    <citation type="submission" date="2020-08" db="EMBL/GenBank/DDBJ databases">
        <title>Multicomponent nature underlies the extraordinary mechanical properties of spider dragline silk.</title>
        <authorList>
            <person name="Kono N."/>
            <person name="Nakamura H."/>
            <person name="Mori M."/>
            <person name="Yoshida Y."/>
            <person name="Ohtoshi R."/>
            <person name="Malay A.D."/>
            <person name="Moran D.A.P."/>
            <person name="Tomita M."/>
            <person name="Numata K."/>
            <person name="Arakawa K."/>
        </authorList>
    </citation>
    <scope>NUCLEOTIDE SEQUENCE</scope>
</reference>
<keyword evidence="2" id="KW-1185">Reference proteome</keyword>
<feature type="non-terminal residue" evidence="1">
    <location>
        <position position="20"/>
    </location>
</feature>
<name>A0A8X6PBY6_NEPPI</name>
<dbReference type="AlphaFoldDB" id="A0A8X6PBY6"/>
<evidence type="ECO:0000313" key="2">
    <source>
        <dbReference type="Proteomes" id="UP000887013"/>
    </source>
</evidence>
<comment type="caution">
    <text evidence="1">The sequence shown here is derived from an EMBL/GenBank/DDBJ whole genome shotgun (WGS) entry which is preliminary data.</text>
</comment>
<organism evidence="1 2">
    <name type="scientific">Nephila pilipes</name>
    <name type="common">Giant wood spider</name>
    <name type="synonym">Nephila maculata</name>
    <dbReference type="NCBI Taxonomy" id="299642"/>
    <lineage>
        <taxon>Eukaryota</taxon>
        <taxon>Metazoa</taxon>
        <taxon>Ecdysozoa</taxon>
        <taxon>Arthropoda</taxon>
        <taxon>Chelicerata</taxon>
        <taxon>Arachnida</taxon>
        <taxon>Araneae</taxon>
        <taxon>Araneomorphae</taxon>
        <taxon>Entelegynae</taxon>
        <taxon>Araneoidea</taxon>
        <taxon>Nephilidae</taxon>
        <taxon>Nephila</taxon>
    </lineage>
</organism>
<sequence length="20" mass="2162">MGFFPLVLELGNLDTVLEGP</sequence>
<dbReference type="Proteomes" id="UP000887013">
    <property type="component" value="Unassembled WGS sequence"/>
</dbReference>